<dbReference type="PANTHER" id="PTHR11926">
    <property type="entry name" value="GLUCOSYL/GLUCURONOSYL TRANSFERASES"/>
    <property type="match status" value="1"/>
</dbReference>
<organism evidence="4 5">
    <name type="scientific">Dipteronia dyeriana</name>
    <dbReference type="NCBI Taxonomy" id="168575"/>
    <lineage>
        <taxon>Eukaryota</taxon>
        <taxon>Viridiplantae</taxon>
        <taxon>Streptophyta</taxon>
        <taxon>Embryophyta</taxon>
        <taxon>Tracheophyta</taxon>
        <taxon>Spermatophyta</taxon>
        <taxon>Magnoliopsida</taxon>
        <taxon>eudicotyledons</taxon>
        <taxon>Gunneridae</taxon>
        <taxon>Pentapetalae</taxon>
        <taxon>rosids</taxon>
        <taxon>malvids</taxon>
        <taxon>Sapindales</taxon>
        <taxon>Sapindaceae</taxon>
        <taxon>Hippocastanoideae</taxon>
        <taxon>Acereae</taxon>
        <taxon>Dipteronia</taxon>
    </lineage>
</organism>
<comment type="similarity">
    <text evidence="1">Belongs to the UDP-glycosyltransferase family.</text>
</comment>
<proteinExistence type="inferred from homology"/>
<dbReference type="CDD" id="cd03784">
    <property type="entry name" value="GT1_Gtf-like"/>
    <property type="match status" value="1"/>
</dbReference>
<evidence type="ECO:0000256" key="2">
    <source>
        <dbReference type="ARBA" id="ARBA00022676"/>
    </source>
</evidence>
<dbReference type="GO" id="GO:0080044">
    <property type="term" value="F:quercetin 7-O-glucosyltransferase activity"/>
    <property type="evidence" value="ECO:0007669"/>
    <property type="project" value="TreeGrafter"/>
</dbReference>
<evidence type="ECO:0000256" key="1">
    <source>
        <dbReference type="ARBA" id="ARBA00009995"/>
    </source>
</evidence>
<sequence length="201" mass="22505">MQEPVPRLHPYRFKDLPISKFGIYENYFQLIIKSYNKRTSSAVVWNTVNCLEQSLLAQIQQQYQVPIFPIGPLHKLSPASSSSLFMEDTNCITWLDRKAPNSVIYVSLGSVASMDKKDLVEMALGLANNKQPFLWVVSPGSVNGSEEIELLPEGFKEAVKETGCIVKWAPQKEVLSHDAVGGFWSHCGWNSTLESVSEGVR</sequence>
<keyword evidence="3" id="KW-0808">Transferase</keyword>
<evidence type="ECO:0000313" key="5">
    <source>
        <dbReference type="Proteomes" id="UP001280121"/>
    </source>
</evidence>
<dbReference type="EMBL" id="JANJYI010000007">
    <property type="protein sequence ID" value="KAK2642180.1"/>
    <property type="molecule type" value="Genomic_DNA"/>
</dbReference>
<keyword evidence="5" id="KW-1185">Reference proteome</keyword>
<dbReference type="Gene3D" id="3.40.50.2000">
    <property type="entry name" value="Glycogen Phosphorylase B"/>
    <property type="match status" value="2"/>
</dbReference>
<dbReference type="SUPFAM" id="SSF53756">
    <property type="entry name" value="UDP-Glycosyltransferase/glycogen phosphorylase"/>
    <property type="match status" value="1"/>
</dbReference>
<dbReference type="AlphaFoldDB" id="A0AAD9WTW4"/>
<name>A0AAD9WTW4_9ROSI</name>
<reference evidence="4" key="1">
    <citation type="journal article" date="2023" name="Plant J.">
        <title>Genome sequences and population genomics provide insights into the demographic history, inbreeding, and mutation load of two 'living fossil' tree species of Dipteronia.</title>
        <authorList>
            <person name="Feng Y."/>
            <person name="Comes H.P."/>
            <person name="Chen J."/>
            <person name="Zhu S."/>
            <person name="Lu R."/>
            <person name="Zhang X."/>
            <person name="Li P."/>
            <person name="Qiu J."/>
            <person name="Olsen K.M."/>
            <person name="Qiu Y."/>
        </authorList>
    </citation>
    <scope>NUCLEOTIDE SEQUENCE</scope>
    <source>
        <strain evidence="4">KIB01</strain>
    </source>
</reference>
<keyword evidence="2" id="KW-0328">Glycosyltransferase</keyword>
<evidence type="ECO:0000256" key="3">
    <source>
        <dbReference type="ARBA" id="ARBA00022679"/>
    </source>
</evidence>
<accession>A0AAD9WTW4</accession>
<dbReference type="Proteomes" id="UP001280121">
    <property type="component" value="Unassembled WGS sequence"/>
</dbReference>
<comment type="caution">
    <text evidence="4">The sequence shown here is derived from an EMBL/GenBank/DDBJ whole genome shotgun (WGS) entry which is preliminary data.</text>
</comment>
<evidence type="ECO:0000313" key="4">
    <source>
        <dbReference type="EMBL" id="KAK2642180.1"/>
    </source>
</evidence>
<gene>
    <name evidence="4" type="ORF">Ddye_023943</name>
</gene>
<dbReference type="Pfam" id="PF00201">
    <property type="entry name" value="UDPGT"/>
    <property type="match status" value="1"/>
</dbReference>
<dbReference type="InterPro" id="IPR002213">
    <property type="entry name" value="UDP_glucos_trans"/>
</dbReference>
<dbReference type="GO" id="GO:0080043">
    <property type="term" value="F:quercetin 3-O-glucosyltransferase activity"/>
    <property type="evidence" value="ECO:0007669"/>
    <property type="project" value="TreeGrafter"/>
</dbReference>
<evidence type="ECO:0008006" key="6">
    <source>
        <dbReference type="Google" id="ProtNLM"/>
    </source>
</evidence>
<dbReference type="PANTHER" id="PTHR11926:SF1494">
    <property type="entry name" value="FLAVONOL 3-O-GLUCOSYLTRANSFERASE UGT76E12-RELATED"/>
    <property type="match status" value="1"/>
</dbReference>
<protein>
    <recommendedName>
        <fullName evidence="6">UDP-glycosyltransferase</fullName>
    </recommendedName>
</protein>